<feature type="compositionally biased region" description="Basic and acidic residues" evidence="8">
    <location>
        <begin position="2843"/>
        <end position="2863"/>
    </location>
</feature>
<dbReference type="GO" id="GO:0006508">
    <property type="term" value="P:proteolysis"/>
    <property type="evidence" value="ECO:0007669"/>
    <property type="project" value="UniProtKB-KW"/>
</dbReference>
<organism evidence="12 13">
    <name type="scientific">Colletotrichum zoysiae</name>
    <dbReference type="NCBI Taxonomy" id="1216348"/>
    <lineage>
        <taxon>Eukaryota</taxon>
        <taxon>Fungi</taxon>
        <taxon>Dikarya</taxon>
        <taxon>Ascomycota</taxon>
        <taxon>Pezizomycotina</taxon>
        <taxon>Sordariomycetes</taxon>
        <taxon>Hypocreomycetidae</taxon>
        <taxon>Glomerellales</taxon>
        <taxon>Glomerellaceae</taxon>
        <taxon>Colletotrichum</taxon>
        <taxon>Colletotrichum graminicola species complex</taxon>
    </lineage>
</organism>
<dbReference type="Proteomes" id="UP001232148">
    <property type="component" value="Unassembled WGS sequence"/>
</dbReference>
<evidence type="ECO:0000256" key="2">
    <source>
        <dbReference type="ARBA" id="ARBA00012759"/>
    </source>
</evidence>
<comment type="catalytic activity">
    <reaction evidence="1">
        <text>Thiol-dependent hydrolysis of ester, thioester, amide, peptide and isopeptide bonds formed by the C-terminal Gly of ubiquitin (a 76-residue protein attached to proteins as an intracellular targeting signal).</text>
        <dbReference type="EC" id="3.4.19.12"/>
    </reaction>
</comment>
<keyword evidence="3" id="KW-0645">Protease</keyword>
<keyword evidence="6" id="KW-0788">Thiol protease</keyword>
<dbReference type="Pfam" id="PF12359">
    <property type="entry name" value="DUF3645"/>
    <property type="match status" value="1"/>
</dbReference>
<evidence type="ECO:0000256" key="7">
    <source>
        <dbReference type="SAM" id="Coils"/>
    </source>
</evidence>
<feature type="domain" description="DUF3645" evidence="10">
    <location>
        <begin position="2382"/>
        <end position="2414"/>
    </location>
</feature>
<gene>
    <name evidence="12" type="ORF">LX32DRAFT_584407</name>
</gene>
<keyword evidence="13" id="KW-1185">Reference proteome</keyword>
<feature type="domain" description="DUF3638" evidence="9">
    <location>
        <begin position="2036"/>
        <end position="2260"/>
    </location>
</feature>
<keyword evidence="7" id="KW-0175">Coiled coil</keyword>
<dbReference type="InterPro" id="IPR022099">
    <property type="entry name" value="DUF3638"/>
</dbReference>
<proteinExistence type="predicted"/>
<name>A0AAD9M3E5_9PEZI</name>
<dbReference type="EC" id="3.4.19.12" evidence="2"/>
<dbReference type="PANTHER" id="PTHR13367:SF34">
    <property type="match status" value="1"/>
</dbReference>
<evidence type="ECO:0000259" key="9">
    <source>
        <dbReference type="Pfam" id="PF12340"/>
    </source>
</evidence>
<evidence type="ECO:0000256" key="3">
    <source>
        <dbReference type="ARBA" id="ARBA00022670"/>
    </source>
</evidence>
<keyword evidence="5" id="KW-0378">Hydrolase</keyword>
<evidence type="ECO:0000256" key="6">
    <source>
        <dbReference type="ARBA" id="ARBA00022807"/>
    </source>
</evidence>
<evidence type="ECO:0000256" key="5">
    <source>
        <dbReference type="ARBA" id="ARBA00022801"/>
    </source>
</evidence>
<protein>
    <recommendedName>
        <fullName evidence="2">ubiquitinyl hydrolase 1</fullName>
        <ecNumber evidence="2">3.4.19.12</ecNumber>
    </recommendedName>
</protein>
<feature type="domain" description="DUF6606" evidence="11">
    <location>
        <begin position="10"/>
        <end position="283"/>
    </location>
</feature>
<evidence type="ECO:0000256" key="8">
    <source>
        <dbReference type="SAM" id="MobiDB-lite"/>
    </source>
</evidence>
<dbReference type="InterPro" id="IPR051346">
    <property type="entry name" value="OTU_Deubiquitinase"/>
</dbReference>
<evidence type="ECO:0000259" key="11">
    <source>
        <dbReference type="Pfam" id="PF20255"/>
    </source>
</evidence>
<keyword evidence="4" id="KW-0833">Ubl conjugation pathway</keyword>
<dbReference type="Pfam" id="PF12340">
    <property type="entry name" value="DUF3638"/>
    <property type="match status" value="1"/>
</dbReference>
<evidence type="ECO:0000259" key="10">
    <source>
        <dbReference type="Pfam" id="PF12359"/>
    </source>
</evidence>
<comment type="caution">
    <text evidence="12">The sequence shown here is derived from an EMBL/GenBank/DDBJ whole genome shotgun (WGS) entry which is preliminary data.</text>
</comment>
<dbReference type="InterPro" id="IPR046541">
    <property type="entry name" value="DUF6606"/>
</dbReference>
<dbReference type="GO" id="GO:0004843">
    <property type="term" value="F:cysteine-type deubiquitinase activity"/>
    <property type="evidence" value="ECO:0007669"/>
    <property type="project" value="UniProtKB-EC"/>
</dbReference>
<accession>A0AAD9M3E5</accession>
<dbReference type="InterPro" id="IPR022105">
    <property type="entry name" value="DUF3645"/>
</dbReference>
<dbReference type="Pfam" id="PF20255">
    <property type="entry name" value="DUF6606"/>
    <property type="match status" value="1"/>
</dbReference>
<sequence length="3118" mass="354141">MFDQSILYRIYHIFLTPQLPQEDDFSVENDNALVQCICDALTKFRNFVPNEMKEIVQVAAGMMYDMVRVHQPLGDTIAVDEGKLLEILHELSHTERVIPLNIRAQNAGVLIARADDSIHFEAFELSPTNEAVITTIGRLRRTFPGVGVVIGLDEFNAAGFQETLAATLAKMSSQPAPETQPRAKKAGQLHDESRDTTNPKMVTELLYSFLQALGHPLQAERIWKNTRDEVNWNNALLPWHRSSTWLLVRVCLQLVFGRLATKTGYPEDSLYKTSMVFIMTEILSTGLNHGIDSDLVLSMGAKLSRRLLKLTTVPAPGALDHARQIMRQANETLSHRWSEIQANDSPGLADELESLKSLDFERDSVMQLPSLDNFLESFGQRHNKTTGSEFIPSWKIPNYNLFDLPSDVKIPDKGHLALHLAAFETWVDKALQSWFAEQPEGELSRVVHQVRNLLETYHEAASSFYDGNPESTSIMLLTILDLWIVCDKATIRVHEMLREYNPDIPLGLFQNLILPTKGHMERLNSAELYLAERLRNCKSETSAPNIYTTFGTTTCFSARHFDQSLEQQSLRSVIEEQAERDREAKKQELRKLKTEYGDLMAKYHASCCDYYEGVDRWGDWYRNHSGGCQRCSYQDRANGLMIEIHEWPLPTDISKIKSTVFELSVPKSFGDWREASVYFLFVVLKAKFVSPSTPRAHFPLENYRGLSQYFRNAFTGQNVGLNVCLLSEDKPHMETHRRTLGVGKATENEVCLENGLNYAYYVNRQCLFLTTFAFTYEIPEQCTYSLPPASKGLQQFIFRPATMPSGPSPNTAISTIHQCPDSMLFEEYKALASIPLGYSIQWMNILIQLSSSVVDFKKTETALVIQQCAYQAGPPNGCTFRHAHTIIQDDSFALEMLEGLFKAIQRFEKNWQSSVALRIFTFLSRRILSLSGCSIVHGECLLFLSKARGVTFSWAQDLKFKAQESSNDDAKLMLQRRALDVYLICADTFNVDEAFQDAIFSDGPSISIFLQSSMGIHEGSQTLLESLETPFQHLYSSWQRTSYLHCSFLARKIVTEGSPALDDAITASWSIYKPSRKWNILSETHDLWLKSLTASPTPMVVQFSLTTGELLVNGAPLDYLPQPYLNHEAYKRLFGRVSLEIMPTPVPGMQFSSKRRYAGYDVHLGLGNDSEGDEPDLLVRVSKEKSDYELIPKRCLKGRLPTKFVDQYVHWWDHEDKCVKFCDINTPWEHTALHWRLSKDKSEGKWKLIQADSALVDVRSQSAKLMAAIFRPLEDPFWIHIVHRKTESSVSVELPRVRLEFNHTPGRPSIHSRQFRGMVIDSDQSVGALVGLKDKLVLKADQSRHSGTPACRKVLVPEGRVSFTKKDGHVDVRITKGASKVQAYRVDSRLAKLTSNNDLQSNLFLCYLHALTSFVIPDPLTKRTGTEQALSILRSASVRSFHLLTKDNMELLGHLAELTPGRTYYPAHERVMQSVTWELNLNFLAQHGLFYEQVKSIFEQNKRYQFFHPHRYITPPKLEKVEPSLLKRDSIRSSTFRVSGFGAETFSLDHDIAYVARDRANSAQASRAFSIASLVFSQQPLLIEPLPANMDAHLWNFLDNSTSVLGPRNKLPTEDILYNAEFLLDSSTFITTNWIGLQRQLKTSVDKHRLMIWLSTLAFSKDSDMAVIQTLALFHTTGNLASISPPSRRQFTLRDGASFNATSMRPRLEKGHVLFNESFGLGLKQSYTETNRSYHERRERLFKEQRSRAVSCLLNFLANQWPSRDPVISRFGLADYSWNDYVRVDAVAPSVKALFETWYDNLQFKNYIGQITLQMPIELSTRIFPTSLLTTPELGTSSIPRFISEDAMFRNSTPPSIACETWILDFESFHKRQQRDYQLPTLLSSIRKRTSGDFQGKYVEDLSSSLVALQQRQLTDDCNNSPKKHKERKLMDYLNVWKSHTGRFQNLITNAVFGLETNDSIESFNDIYNFYQLPRLSASSILQRLNHVHRDSTPAAWTECLTKFGMAISQLQRAERMLASLGDSGALKNELQNPGHTNWSPSNFPDTLLLEIESDIMVREVQESIADKMRSPPDNGNVVMQLNMGEGKSSVIVQMVAAAIADGSHLVRVIVAKPQSKQMFQMMVSKLGGLLNRRVYHMPFSRAVKVGPSEAEAIRAIFQDCMESKGVLLVQPEHLLSFQLMGIETAILGRNEVSASLVRTKDFLDRVSRDIVDESDENFSVKFELVYTMGTQRPIEHSPDRWVCIHQVLDVLRKFLPEVQRSDPTSIEISTRHDGCFPRTRILRENAKRKLFELAAHHLSEVGTKGLPMASQPSGLQHAVCTYILKPDLSRSEIDAVEGSELWTATIKSTLLLLRGLIACQILSFVFCQKRWRVDYGPDHSRIPRTRLAVPYRAKDNPSARSEFSHPEVIIILTSLSYYYGGLDDSEILLSFEHLRRSDQADMEYRVWVQDSNSLPVAFQQLSGINLEDRMQCVDRIFPCFRYAKATVDYFLQHVVFTKEIKEFPHKLSASGWDIGARKGNPTTGFSGTMDSRAFLPLSVKHLDLPDQKPTNALVLEYLLQEENSVALMPVSRSDTKSDAEALLEMVVQLDPPARVILDVGAQILELDNLEVAKQWLQMTEDKEKTQAVIFCDEEDQICVVDRKNRIESLQTSPFANQTDVCLVFLDEAHTRGTDLKLPEDYRAAVTLGAKLTKDRLVQACMRMRKLGKGQSVVFCVPDEIRRKIESETQSHDTAVTVARVLEWSISETFADLQRGIWLWANQGRRYQRNAALWNEARTDEATELSNKHAKKFLEDEAQSIETRYSPSRLDTSHLGAYSNDAPDDDITNRLLQFGGLNPESTTFREEQERELSPEVEQEREVQKPPPATPASHIIHPDVRAFISQGIRPSESEAFLPAFRALADTSAAIYYDVTKFSPGLLVTQDFARTIVALGKNHISDLFQRPVQWILASSTNSDIIQTAIIISPHEAQELLPDIKKSQFVSLHLYAPRPNLGYRALDTLDLYTIPKSCPNRALPDLFLTELNLFSGQLYLKSMGEYKNICQFLDLGFAEQEKSGSDNHAYSANLASHEAANLHQFMRVLLLKIRRNCQSIDKTHLGKILEYRALEDSDFVNNRVR</sequence>
<feature type="coiled-coil region" evidence="7">
    <location>
        <begin position="575"/>
        <end position="602"/>
    </location>
</feature>
<evidence type="ECO:0000313" key="12">
    <source>
        <dbReference type="EMBL" id="KAK2031664.1"/>
    </source>
</evidence>
<dbReference type="EMBL" id="MU842838">
    <property type="protein sequence ID" value="KAK2031664.1"/>
    <property type="molecule type" value="Genomic_DNA"/>
</dbReference>
<evidence type="ECO:0000256" key="4">
    <source>
        <dbReference type="ARBA" id="ARBA00022786"/>
    </source>
</evidence>
<feature type="region of interest" description="Disordered" evidence="8">
    <location>
        <begin position="171"/>
        <end position="195"/>
    </location>
</feature>
<evidence type="ECO:0000256" key="1">
    <source>
        <dbReference type="ARBA" id="ARBA00000707"/>
    </source>
</evidence>
<dbReference type="PANTHER" id="PTHR13367">
    <property type="entry name" value="UBIQUITIN THIOESTERASE"/>
    <property type="match status" value="1"/>
</dbReference>
<evidence type="ECO:0000313" key="13">
    <source>
        <dbReference type="Proteomes" id="UP001232148"/>
    </source>
</evidence>
<feature type="region of interest" description="Disordered" evidence="8">
    <location>
        <begin position="2838"/>
        <end position="2873"/>
    </location>
</feature>
<reference evidence="12" key="1">
    <citation type="submission" date="2021-06" db="EMBL/GenBank/DDBJ databases">
        <title>Comparative genomics, transcriptomics and evolutionary studies reveal genomic signatures of adaptation to plant cell wall in hemibiotrophic fungi.</title>
        <authorList>
            <consortium name="DOE Joint Genome Institute"/>
            <person name="Baroncelli R."/>
            <person name="Diaz J.F."/>
            <person name="Benocci T."/>
            <person name="Peng M."/>
            <person name="Battaglia E."/>
            <person name="Haridas S."/>
            <person name="Andreopoulos W."/>
            <person name="Labutti K."/>
            <person name="Pangilinan J."/>
            <person name="Floch G.L."/>
            <person name="Makela M.R."/>
            <person name="Henrissat B."/>
            <person name="Grigoriev I.V."/>
            <person name="Crouch J.A."/>
            <person name="De Vries R.P."/>
            <person name="Sukno S.A."/>
            <person name="Thon M.R."/>
        </authorList>
    </citation>
    <scope>NUCLEOTIDE SEQUENCE</scope>
    <source>
        <strain evidence="12">MAFF235873</strain>
    </source>
</reference>